<dbReference type="GO" id="GO:0043565">
    <property type="term" value="F:sequence-specific DNA binding"/>
    <property type="evidence" value="ECO:0007669"/>
    <property type="project" value="InterPro"/>
</dbReference>
<dbReference type="Proteomes" id="UP000323521">
    <property type="component" value="Chromosome"/>
</dbReference>
<dbReference type="InterPro" id="IPR009057">
    <property type="entry name" value="Homeodomain-like_sf"/>
</dbReference>
<dbReference type="PROSITE" id="PS00041">
    <property type="entry name" value="HTH_ARAC_FAMILY_1"/>
    <property type="match status" value="1"/>
</dbReference>
<dbReference type="AlphaFoldDB" id="A0A3G1KRV8"/>
<dbReference type="InterPro" id="IPR018771">
    <property type="entry name" value="PocR_dom"/>
</dbReference>
<dbReference type="Gene3D" id="1.10.10.60">
    <property type="entry name" value="Homeodomain-like"/>
    <property type="match status" value="2"/>
</dbReference>
<dbReference type="SMART" id="SM00342">
    <property type="entry name" value="HTH_ARAC"/>
    <property type="match status" value="1"/>
</dbReference>
<protein>
    <recommendedName>
        <fullName evidence="5">HTH araC/xylS-type domain-containing protein</fullName>
    </recommendedName>
</protein>
<evidence type="ECO:0000256" key="3">
    <source>
        <dbReference type="ARBA" id="ARBA00023163"/>
    </source>
</evidence>
<feature type="coiled-coil region" evidence="4">
    <location>
        <begin position="123"/>
        <end position="150"/>
    </location>
</feature>
<dbReference type="SUPFAM" id="SSF46689">
    <property type="entry name" value="Homeodomain-like"/>
    <property type="match status" value="2"/>
</dbReference>
<keyword evidence="3" id="KW-0804">Transcription</keyword>
<evidence type="ECO:0000313" key="7">
    <source>
        <dbReference type="Proteomes" id="UP000323521"/>
    </source>
</evidence>
<dbReference type="InterPro" id="IPR020449">
    <property type="entry name" value="Tscrpt_reg_AraC-type_HTH"/>
</dbReference>
<dbReference type="Pfam" id="PF10114">
    <property type="entry name" value="PocR"/>
    <property type="match status" value="1"/>
</dbReference>
<name>A0A3G1KRV8_FORW1</name>
<evidence type="ECO:0000256" key="4">
    <source>
        <dbReference type="SAM" id="Coils"/>
    </source>
</evidence>
<dbReference type="Pfam" id="PF12833">
    <property type="entry name" value="HTH_18"/>
    <property type="match status" value="1"/>
</dbReference>
<evidence type="ECO:0000259" key="5">
    <source>
        <dbReference type="PROSITE" id="PS01124"/>
    </source>
</evidence>
<evidence type="ECO:0000256" key="2">
    <source>
        <dbReference type="ARBA" id="ARBA00023125"/>
    </source>
</evidence>
<dbReference type="GO" id="GO:0003700">
    <property type="term" value="F:DNA-binding transcription factor activity"/>
    <property type="evidence" value="ECO:0007669"/>
    <property type="project" value="InterPro"/>
</dbReference>
<proteinExistence type="predicted"/>
<dbReference type="PROSITE" id="PS01124">
    <property type="entry name" value="HTH_ARAC_FAMILY_2"/>
    <property type="match status" value="1"/>
</dbReference>
<dbReference type="InterPro" id="IPR018062">
    <property type="entry name" value="HTH_AraC-typ_CS"/>
</dbReference>
<evidence type="ECO:0000256" key="1">
    <source>
        <dbReference type="ARBA" id="ARBA00023015"/>
    </source>
</evidence>
<organism evidence="6 7">
    <name type="scientific">Formimonas warabiya</name>
    <dbReference type="NCBI Taxonomy" id="1761012"/>
    <lineage>
        <taxon>Bacteria</taxon>
        <taxon>Bacillati</taxon>
        <taxon>Bacillota</taxon>
        <taxon>Clostridia</taxon>
        <taxon>Eubacteriales</taxon>
        <taxon>Peptococcaceae</taxon>
        <taxon>Candidatus Formimonas</taxon>
    </lineage>
</organism>
<keyword evidence="1" id="KW-0805">Transcription regulation</keyword>
<dbReference type="KEGG" id="fwa:DCMF_08840"/>
<sequence length="417" mass="47073">MFQLQLKHILEAKDLAGVLELMSQSAGFNAKLVDVDGNPALLPPSYQYPQFCDLIRSSPCGREKCCSSYRKAGLQSVKFKEPFIFRCHAGLVGWAIPVFAEERHVSTVVYGQALMSHFSTTYFNLLKDVADELKLNYDSLKQALKSVKKVEPGKDQIAAELVYIFANYQSHFAKGLHRESKRFSLPKFERILAKLPAPNRSVYLEKEKELLHYVSLKDRSGALPVLSRLLKDLISSGNDLEWIKNRVIEMLVLISRAACDAGLPNEAAYQVNNEAIQKVMGCDREEKIYIAAKETVNLFFASMPREEQGEYKFVLAKAVEYIQGNYANPALSLSEVAKAVYLSPSYLSHLFKKELSYTVNDLITLLRLEEAKRLLREKRLPVGEIGQLVGYANPSYFVKVFKKDTGMTPLAYRTSGE</sequence>
<feature type="domain" description="HTH araC/xylS-type" evidence="5">
    <location>
        <begin position="316"/>
        <end position="415"/>
    </location>
</feature>
<accession>A0A3G1KRV8</accession>
<dbReference type="PANTHER" id="PTHR43280:SF2">
    <property type="entry name" value="HTH-TYPE TRANSCRIPTIONAL REGULATOR EXSA"/>
    <property type="match status" value="1"/>
</dbReference>
<dbReference type="InterPro" id="IPR018060">
    <property type="entry name" value="HTH_AraC"/>
</dbReference>
<reference evidence="6 7" key="1">
    <citation type="submission" date="2016-10" db="EMBL/GenBank/DDBJ databases">
        <title>Complete Genome Sequence of Peptococcaceae strain DCMF.</title>
        <authorList>
            <person name="Edwards R.J."/>
            <person name="Holland S.I."/>
            <person name="Deshpande N.P."/>
            <person name="Wong Y.K."/>
            <person name="Ertan H."/>
            <person name="Manefield M."/>
            <person name="Russell T.L."/>
            <person name="Lee M.J."/>
        </authorList>
    </citation>
    <scope>NUCLEOTIDE SEQUENCE [LARGE SCALE GENOMIC DNA]</scope>
    <source>
        <strain evidence="6 7">DCMF</strain>
    </source>
</reference>
<evidence type="ECO:0000313" key="6">
    <source>
        <dbReference type="EMBL" id="ATW24865.1"/>
    </source>
</evidence>
<keyword evidence="4" id="KW-0175">Coiled coil</keyword>
<dbReference type="EMBL" id="CP017634">
    <property type="protein sequence ID" value="ATW24865.1"/>
    <property type="molecule type" value="Genomic_DNA"/>
</dbReference>
<dbReference type="RefSeq" id="WP_214659208.1">
    <property type="nucleotide sequence ID" value="NZ_CP017634.1"/>
</dbReference>
<keyword evidence="2" id="KW-0238">DNA-binding</keyword>
<dbReference type="PRINTS" id="PR00032">
    <property type="entry name" value="HTHARAC"/>
</dbReference>
<dbReference type="PANTHER" id="PTHR43280">
    <property type="entry name" value="ARAC-FAMILY TRANSCRIPTIONAL REGULATOR"/>
    <property type="match status" value="1"/>
</dbReference>
<gene>
    <name evidence="6" type="ORF">DCMF_08840</name>
</gene>
<keyword evidence="7" id="KW-1185">Reference proteome</keyword>